<organism evidence="8 9">
    <name type="scientific">Gracilibacillus dipsosauri</name>
    <dbReference type="NCBI Taxonomy" id="178340"/>
    <lineage>
        <taxon>Bacteria</taxon>
        <taxon>Bacillati</taxon>
        <taxon>Bacillota</taxon>
        <taxon>Bacilli</taxon>
        <taxon>Bacillales</taxon>
        <taxon>Bacillaceae</taxon>
        <taxon>Gracilibacillus</taxon>
    </lineage>
</organism>
<dbReference type="Proteomes" id="UP000245624">
    <property type="component" value="Unassembled WGS sequence"/>
</dbReference>
<dbReference type="CDD" id="cd03530">
    <property type="entry name" value="Rieske_NirD_small_Bacillus"/>
    <property type="match status" value="1"/>
</dbReference>
<dbReference type="NCBIfam" id="TIGR02378">
    <property type="entry name" value="nirD_assim_sml"/>
    <property type="match status" value="1"/>
</dbReference>
<dbReference type="OrthoDB" id="593800at2"/>
<dbReference type="PANTHER" id="PTHR21496">
    <property type="entry name" value="FERREDOXIN-RELATED"/>
    <property type="match status" value="1"/>
</dbReference>
<keyword evidence="3" id="KW-0560">Oxidoreductase</keyword>
<keyword evidence="1" id="KW-0001">2Fe-2S</keyword>
<evidence type="ECO:0000256" key="1">
    <source>
        <dbReference type="ARBA" id="ARBA00022714"/>
    </source>
</evidence>
<keyword evidence="4" id="KW-0408">Iron</keyword>
<evidence type="ECO:0000259" key="7">
    <source>
        <dbReference type="PROSITE" id="PS51296"/>
    </source>
</evidence>
<dbReference type="GO" id="GO:0008942">
    <property type="term" value="F:nitrite reductase [NAD(P)H] activity"/>
    <property type="evidence" value="ECO:0007669"/>
    <property type="project" value="InterPro"/>
</dbReference>
<dbReference type="Gene3D" id="2.102.10.10">
    <property type="entry name" value="Rieske [2Fe-2S] iron-sulphur domain"/>
    <property type="match status" value="1"/>
</dbReference>
<dbReference type="InterPro" id="IPR017941">
    <property type="entry name" value="Rieske_2Fe-2S"/>
</dbReference>
<dbReference type="Pfam" id="PF00355">
    <property type="entry name" value="Rieske"/>
    <property type="match status" value="1"/>
</dbReference>
<dbReference type="SUPFAM" id="SSF50022">
    <property type="entry name" value="ISP domain"/>
    <property type="match status" value="1"/>
</dbReference>
<gene>
    <name evidence="8" type="primary">nirD</name>
    <name evidence="8" type="ORF">DLJ74_11665</name>
</gene>
<dbReference type="GO" id="GO:0046872">
    <property type="term" value="F:metal ion binding"/>
    <property type="evidence" value="ECO:0007669"/>
    <property type="project" value="UniProtKB-KW"/>
</dbReference>
<evidence type="ECO:0000256" key="3">
    <source>
        <dbReference type="ARBA" id="ARBA00023002"/>
    </source>
</evidence>
<feature type="domain" description="Rieske" evidence="7">
    <location>
        <begin position="8"/>
        <end position="103"/>
    </location>
</feature>
<dbReference type="GO" id="GO:0042128">
    <property type="term" value="P:nitrate assimilation"/>
    <property type="evidence" value="ECO:0007669"/>
    <property type="project" value="UniProtKB-KW"/>
</dbReference>
<keyword evidence="9" id="KW-1185">Reference proteome</keyword>
<keyword evidence="5" id="KW-0411">Iron-sulfur</keyword>
<keyword evidence="6" id="KW-0534">Nitrate assimilation</keyword>
<dbReference type="GO" id="GO:0016705">
    <property type="term" value="F:oxidoreductase activity, acting on paired donors, with incorporation or reduction of molecular oxygen"/>
    <property type="evidence" value="ECO:0007669"/>
    <property type="project" value="UniProtKB-ARBA"/>
</dbReference>
<dbReference type="GO" id="GO:0004497">
    <property type="term" value="F:monooxygenase activity"/>
    <property type="evidence" value="ECO:0007669"/>
    <property type="project" value="UniProtKB-ARBA"/>
</dbReference>
<evidence type="ECO:0000256" key="2">
    <source>
        <dbReference type="ARBA" id="ARBA00022723"/>
    </source>
</evidence>
<evidence type="ECO:0000313" key="9">
    <source>
        <dbReference type="Proteomes" id="UP000245624"/>
    </source>
</evidence>
<protein>
    <submittedName>
        <fullName evidence="8">Nitrite reductase (NAD(P)H) small subunit</fullName>
    </submittedName>
</protein>
<dbReference type="AlphaFoldDB" id="A0A317L2K8"/>
<dbReference type="RefSeq" id="WP_054787551.1">
    <property type="nucleotide sequence ID" value="NZ_QGTD01000008.1"/>
</dbReference>
<sequence length="112" mass="12628">MEQTNRKVFVGNYHELPERIGKTVILEDKELAIFKLANGEVRAIENRCPHKGGVLAEGMVSGEHVFCPLHDWKINMKSGLVEAPDEGCVQTYEILKEHDQVYVLVPARVINS</sequence>
<name>A0A317L2K8_9BACI</name>
<accession>A0A317L2K8</accession>
<dbReference type="GO" id="GO:0051537">
    <property type="term" value="F:2 iron, 2 sulfur cluster binding"/>
    <property type="evidence" value="ECO:0007669"/>
    <property type="project" value="UniProtKB-KW"/>
</dbReference>
<evidence type="ECO:0000256" key="5">
    <source>
        <dbReference type="ARBA" id="ARBA00023014"/>
    </source>
</evidence>
<comment type="caution">
    <text evidence="8">The sequence shown here is derived from an EMBL/GenBank/DDBJ whole genome shotgun (WGS) entry which is preliminary data.</text>
</comment>
<dbReference type="EMBL" id="QGTD01000008">
    <property type="protein sequence ID" value="PWU69128.1"/>
    <property type="molecule type" value="Genomic_DNA"/>
</dbReference>
<dbReference type="InterPro" id="IPR036922">
    <property type="entry name" value="Rieske_2Fe-2S_sf"/>
</dbReference>
<dbReference type="PROSITE" id="PS51296">
    <property type="entry name" value="RIESKE"/>
    <property type="match status" value="1"/>
</dbReference>
<evidence type="ECO:0000256" key="6">
    <source>
        <dbReference type="ARBA" id="ARBA00023063"/>
    </source>
</evidence>
<evidence type="ECO:0000313" key="8">
    <source>
        <dbReference type="EMBL" id="PWU69128.1"/>
    </source>
</evidence>
<dbReference type="InterPro" id="IPR012748">
    <property type="entry name" value="Rieske-like_NirD"/>
</dbReference>
<dbReference type="PANTHER" id="PTHR21496:SF23">
    <property type="entry name" value="3-PHENYLPROPIONATE_CINNAMIC ACID DIOXYGENASE FERREDOXIN SUBUNIT"/>
    <property type="match status" value="1"/>
</dbReference>
<reference evidence="8 9" key="1">
    <citation type="submission" date="2018-05" db="EMBL/GenBank/DDBJ databases">
        <title>Genomic analysis of Gracilibacillus dipsosauri DD1 reveals novel features of a salt-tolerant amylase.</title>
        <authorList>
            <person name="Deutch C.E."/>
            <person name="Yang S."/>
        </authorList>
    </citation>
    <scope>NUCLEOTIDE SEQUENCE [LARGE SCALE GENOMIC DNA]</scope>
    <source>
        <strain evidence="8 9">DD1</strain>
    </source>
</reference>
<evidence type="ECO:0000256" key="4">
    <source>
        <dbReference type="ARBA" id="ARBA00023004"/>
    </source>
</evidence>
<keyword evidence="2" id="KW-0479">Metal-binding</keyword>
<proteinExistence type="predicted"/>